<dbReference type="InterPro" id="IPR011032">
    <property type="entry name" value="GroES-like_sf"/>
</dbReference>
<reference evidence="4" key="1">
    <citation type="journal article" date="2019" name="Int. J. Syst. Evol. Microbiol.">
        <title>The Global Catalogue of Microorganisms (GCM) 10K type strain sequencing project: providing services to taxonomists for standard genome sequencing and annotation.</title>
        <authorList>
            <consortium name="The Broad Institute Genomics Platform"/>
            <consortium name="The Broad Institute Genome Sequencing Center for Infectious Disease"/>
            <person name="Wu L."/>
            <person name="Ma J."/>
        </authorList>
    </citation>
    <scope>NUCLEOTIDE SEQUENCE [LARGE SCALE GENOMIC DNA]</scope>
    <source>
        <strain evidence="4">JCM 18055</strain>
    </source>
</reference>
<dbReference type="Gene3D" id="3.90.180.10">
    <property type="entry name" value="Medium-chain alcohol dehydrogenases, catalytic domain"/>
    <property type="match status" value="1"/>
</dbReference>
<protein>
    <submittedName>
        <fullName evidence="3">NADP-dependent oxidoreductase</fullName>
    </submittedName>
</protein>
<dbReference type="Gene3D" id="3.40.50.720">
    <property type="entry name" value="NAD(P)-binding Rossmann-like Domain"/>
    <property type="match status" value="1"/>
</dbReference>
<dbReference type="InterPro" id="IPR051603">
    <property type="entry name" value="Zinc-ADH_QOR/CCCR"/>
</dbReference>
<dbReference type="Pfam" id="PF13602">
    <property type="entry name" value="ADH_zinc_N_2"/>
    <property type="match status" value="1"/>
</dbReference>
<dbReference type="Pfam" id="PF08240">
    <property type="entry name" value="ADH_N"/>
    <property type="match status" value="1"/>
</dbReference>
<dbReference type="InterPro" id="IPR036291">
    <property type="entry name" value="NAD(P)-bd_dom_sf"/>
</dbReference>
<dbReference type="InterPro" id="IPR013154">
    <property type="entry name" value="ADH-like_N"/>
</dbReference>
<evidence type="ECO:0000313" key="4">
    <source>
        <dbReference type="Proteomes" id="UP001500325"/>
    </source>
</evidence>
<dbReference type="SMART" id="SM00829">
    <property type="entry name" value="PKS_ER"/>
    <property type="match status" value="1"/>
</dbReference>
<dbReference type="EMBL" id="BAABIC010000003">
    <property type="protein sequence ID" value="GAA4680555.1"/>
    <property type="molecule type" value="Genomic_DNA"/>
</dbReference>
<evidence type="ECO:0000313" key="3">
    <source>
        <dbReference type="EMBL" id="GAA4680555.1"/>
    </source>
</evidence>
<organism evidence="3 4">
    <name type="scientific">Pseudonocardia yuanmonensis</name>
    <dbReference type="NCBI Taxonomy" id="1095914"/>
    <lineage>
        <taxon>Bacteria</taxon>
        <taxon>Bacillati</taxon>
        <taxon>Actinomycetota</taxon>
        <taxon>Actinomycetes</taxon>
        <taxon>Pseudonocardiales</taxon>
        <taxon>Pseudonocardiaceae</taxon>
        <taxon>Pseudonocardia</taxon>
    </lineage>
</organism>
<dbReference type="SUPFAM" id="SSF51735">
    <property type="entry name" value="NAD(P)-binding Rossmann-fold domains"/>
    <property type="match status" value="1"/>
</dbReference>
<dbReference type="SUPFAM" id="SSF50129">
    <property type="entry name" value="GroES-like"/>
    <property type="match status" value="1"/>
</dbReference>
<keyword evidence="1" id="KW-0521">NADP</keyword>
<dbReference type="Proteomes" id="UP001500325">
    <property type="component" value="Unassembled WGS sequence"/>
</dbReference>
<name>A0ABP8W4Y1_9PSEU</name>
<feature type="domain" description="Enoyl reductase (ER)" evidence="2">
    <location>
        <begin position="10"/>
        <end position="298"/>
    </location>
</feature>
<dbReference type="PANTHER" id="PTHR44154:SF1">
    <property type="entry name" value="QUINONE OXIDOREDUCTASE"/>
    <property type="match status" value="1"/>
</dbReference>
<accession>A0ABP8W4Y1</accession>
<sequence length="310" mass="31301">MRAYGFTAVGGPENETFLEVPVPEPGPGELRVRVRAAGVNPGDWRLREGSYGTEGSAVLGREVAGTVVALGPGVDGFAVGDEVFGGCPGMVGGWAEEALVTASFAAHRPESVAPEAAAALPVAAGTAYDALENLQLPPGSTLLVNGAGGGVGVPVVQLARARGLHVIGTASPAKHDLVAGFGAVPVAYGEGVLDRVRAAAPQGVDAVFDLVGGDALRTVATLLADRSRLLSVADKPLVKELGGRDVVRDRSTAVLTALVRLVEEGALDPHVTRVLPLDQAGAALAEVEAGHAQGKVVLVMTVMTTEAAPA</sequence>
<dbReference type="InterPro" id="IPR020843">
    <property type="entry name" value="ER"/>
</dbReference>
<keyword evidence="4" id="KW-1185">Reference proteome</keyword>
<dbReference type="PANTHER" id="PTHR44154">
    <property type="entry name" value="QUINONE OXIDOREDUCTASE"/>
    <property type="match status" value="1"/>
</dbReference>
<evidence type="ECO:0000256" key="1">
    <source>
        <dbReference type="ARBA" id="ARBA00022857"/>
    </source>
</evidence>
<evidence type="ECO:0000259" key="2">
    <source>
        <dbReference type="SMART" id="SM00829"/>
    </source>
</evidence>
<gene>
    <name evidence="3" type="ORF">GCM10023215_12480</name>
</gene>
<dbReference type="RefSeq" id="WP_345378939.1">
    <property type="nucleotide sequence ID" value="NZ_BAABIC010000003.1"/>
</dbReference>
<proteinExistence type="predicted"/>
<dbReference type="CDD" id="cd05289">
    <property type="entry name" value="MDR_like_2"/>
    <property type="match status" value="1"/>
</dbReference>
<comment type="caution">
    <text evidence="3">The sequence shown here is derived from an EMBL/GenBank/DDBJ whole genome shotgun (WGS) entry which is preliminary data.</text>
</comment>